<sequence length="167" mass="17785">MPNRYSIAQRTPVLNSLFAGMACAITLALAAGPAFAEPADLERVEVSGRVIEAPARYDVHAACADLDGQLQSSLSRIWEDEGRYGEVKVQFVVENGEVNAVNAKGISHKIARSVRNAVNRLDCGAGTSTAAAQIYRFSVDFVDPNRPGATQMAGAAPNRVRVALLSK</sequence>
<dbReference type="Proteomes" id="UP001180536">
    <property type="component" value="Unassembled WGS sequence"/>
</dbReference>
<keyword evidence="1" id="KW-0732">Signal</keyword>
<evidence type="ECO:0000256" key="1">
    <source>
        <dbReference type="SAM" id="SignalP"/>
    </source>
</evidence>
<keyword evidence="3" id="KW-1185">Reference proteome</keyword>
<evidence type="ECO:0000313" key="3">
    <source>
        <dbReference type="Proteomes" id="UP001180536"/>
    </source>
</evidence>
<dbReference type="PROSITE" id="PS51257">
    <property type="entry name" value="PROKAR_LIPOPROTEIN"/>
    <property type="match status" value="1"/>
</dbReference>
<organism evidence="2 3">
    <name type="scientific">Pelomonas aquatica</name>
    <dbReference type="NCBI Taxonomy" id="431058"/>
    <lineage>
        <taxon>Bacteria</taxon>
        <taxon>Pseudomonadati</taxon>
        <taxon>Pseudomonadota</taxon>
        <taxon>Betaproteobacteria</taxon>
        <taxon>Burkholderiales</taxon>
        <taxon>Sphaerotilaceae</taxon>
        <taxon>Roseateles</taxon>
    </lineage>
</organism>
<evidence type="ECO:0008006" key="4">
    <source>
        <dbReference type="Google" id="ProtNLM"/>
    </source>
</evidence>
<comment type="caution">
    <text evidence="2">The sequence shown here is derived from an EMBL/GenBank/DDBJ whole genome shotgun (WGS) entry which is preliminary data.</text>
</comment>
<protein>
    <recommendedName>
        <fullName evidence="4">TonB C-terminal domain-containing protein</fullName>
    </recommendedName>
</protein>
<gene>
    <name evidence="2" type="ORF">J2X16_001072</name>
</gene>
<feature type="signal peptide" evidence="1">
    <location>
        <begin position="1"/>
        <end position="36"/>
    </location>
</feature>
<evidence type="ECO:0000313" key="2">
    <source>
        <dbReference type="EMBL" id="MDR7295751.1"/>
    </source>
</evidence>
<feature type="chain" id="PRO_5046864906" description="TonB C-terminal domain-containing protein" evidence="1">
    <location>
        <begin position="37"/>
        <end position="167"/>
    </location>
</feature>
<name>A0ABU1Z550_9BURK</name>
<dbReference type="EMBL" id="JAVDXQ010000001">
    <property type="protein sequence ID" value="MDR7295751.1"/>
    <property type="molecule type" value="Genomic_DNA"/>
</dbReference>
<proteinExistence type="predicted"/>
<reference evidence="2 3" key="1">
    <citation type="submission" date="2023-07" db="EMBL/GenBank/DDBJ databases">
        <title>Sorghum-associated microbial communities from plants grown in Nebraska, USA.</title>
        <authorList>
            <person name="Schachtman D."/>
        </authorList>
    </citation>
    <scope>NUCLEOTIDE SEQUENCE [LARGE SCALE GENOMIC DNA]</scope>
    <source>
        <strain evidence="2 3">BE310</strain>
    </source>
</reference>
<dbReference type="RefSeq" id="WP_310342476.1">
    <property type="nucleotide sequence ID" value="NZ_JAVDXQ010000001.1"/>
</dbReference>
<accession>A0ABU1Z550</accession>